<dbReference type="EMBL" id="KV441487">
    <property type="protein sequence ID" value="OAG17343.1"/>
    <property type="molecule type" value="Genomic_DNA"/>
</dbReference>
<dbReference type="Proteomes" id="UP000077248">
    <property type="component" value="Unassembled WGS sequence"/>
</dbReference>
<dbReference type="PANTHER" id="PTHR24305">
    <property type="entry name" value="CYTOCHROME P450"/>
    <property type="match status" value="1"/>
</dbReference>
<reference evidence="8 9" key="1">
    <citation type="submission" date="2016-05" db="EMBL/GenBank/DDBJ databases">
        <title>Comparative analysis of secretome profiles of manganese(II)-oxidizing ascomycete fungi.</title>
        <authorList>
            <consortium name="DOE Joint Genome Institute"/>
            <person name="Zeiner C.A."/>
            <person name="Purvine S.O."/>
            <person name="Zink E.M."/>
            <person name="Wu S."/>
            <person name="Pasa-Tolic L."/>
            <person name="Chaput D.L."/>
            <person name="Haridas S."/>
            <person name="Grigoriev I.V."/>
            <person name="Santelli C.M."/>
            <person name="Hansel C.M."/>
        </authorList>
    </citation>
    <scope>NUCLEOTIDE SEQUENCE [LARGE SCALE GENOMIC DNA]</scope>
    <source>
        <strain evidence="8 9">SRC1lrK2f</strain>
    </source>
</reference>
<dbReference type="InterPro" id="IPR001128">
    <property type="entry name" value="Cyt_P450"/>
</dbReference>
<feature type="binding site" description="axial binding residue" evidence="5">
    <location>
        <position position="465"/>
    </location>
    <ligand>
        <name>heme</name>
        <dbReference type="ChEBI" id="CHEBI:30413"/>
    </ligand>
    <ligandPart>
        <name>Fe</name>
        <dbReference type="ChEBI" id="CHEBI:18248"/>
    </ligandPart>
</feature>
<keyword evidence="3 5" id="KW-0479">Metal-binding</keyword>
<dbReference type="InterPro" id="IPR002401">
    <property type="entry name" value="Cyt_P450_E_grp-I"/>
</dbReference>
<dbReference type="AlphaFoldDB" id="A0A177DC24"/>
<feature type="signal peptide" evidence="7">
    <location>
        <begin position="1"/>
        <end position="18"/>
    </location>
</feature>
<dbReference type="RefSeq" id="XP_018382764.1">
    <property type="nucleotide sequence ID" value="XM_018526825.1"/>
</dbReference>
<dbReference type="OMA" id="DIHWHAR"/>
<dbReference type="GO" id="GO:0004497">
    <property type="term" value="F:monooxygenase activity"/>
    <property type="evidence" value="ECO:0007669"/>
    <property type="project" value="UniProtKB-KW"/>
</dbReference>
<dbReference type="FunFam" id="1.10.630.10:FF:000050">
    <property type="entry name" value="Cytochrome P450 monooxygenase"/>
    <property type="match status" value="1"/>
</dbReference>
<keyword evidence="9" id="KW-1185">Reference proteome</keyword>
<evidence type="ECO:0000256" key="1">
    <source>
        <dbReference type="ARBA" id="ARBA00001971"/>
    </source>
</evidence>
<gene>
    <name evidence="8" type="ORF">CC77DRAFT_1033749</name>
</gene>
<dbReference type="PRINTS" id="PR00385">
    <property type="entry name" value="P450"/>
</dbReference>
<dbReference type="SUPFAM" id="SSF48264">
    <property type="entry name" value="Cytochrome P450"/>
    <property type="match status" value="1"/>
</dbReference>
<evidence type="ECO:0000313" key="9">
    <source>
        <dbReference type="Proteomes" id="UP000077248"/>
    </source>
</evidence>
<organism evidence="8 9">
    <name type="scientific">Alternaria alternata</name>
    <name type="common">Alternaria rot fungus</name>
    <name type="synonym">Torula alternata</name>
    <dbReference type="NCBI Taxonomy" id="5599"/>
    <lineage>
        <taxon>Eukaryota</taxon>
        <taxon>Fungi</taxon>
        <taxon>Dikarya</taxon>
        <taxon>Ascomycota</taxon>
        <taxon>Pezizomycotina</taxon>
        <taxon>Dothideomycetes</taxon>
        <taxon>Pleosporomycetidae</taxon>
        <taxon>Pleosporales</taxon>
        <taxon>Pleosporineae</taxon>
        <taxon>Pleosporaceae</taxon>
        <taxon>Alternaria</taxon>
        <taxon>Alternaria sect. Alternaria</taxon>
        <taxon>Alternaria alternata complex</taxon>
    </lineage>
</organism>
<protein>
    <submittedName>
        <fullName evidence="8">Cytochrome P450-like protein</fullName>
    </submittedName>
</protein>
<dbReference type="InterPro" id="IPR017972">
    <property type="entry name" value="Cyt_P450_CS"/>
</dbReference>
<comment type="similarity">
    <text evidence="2 6">Belongs to the cytochrome P450 family.</text>
</comment>
<dbReference type="VEuPathDB" id="FungiDB:CC77DRAFT_1033749"/>
<proteinExistence type="inferred from homology"/>
<sequence length="517" mass="58307">MLATCAVFVASLICYLLAQRFQKGLSKYPGPFLASLTNIWRAMDVYKRDTHVTYRKLHAKYGDVVRVGPNVLSFGKPSAIQDIYGLNKGFTKSEYYDVFAVLKKGSIVYNLFSTRSETYHARLRRSVNHAFALSTLLDFEPLVNSCSSYWLKRTEELYVKGQDICPLSTWIQYFAFDVIGEITWSKRLGFVQENKDVADIIATVDSFQDYGTVVGQNPWWDRVLVKNPIKLFLESIGLWPISPNAAIIKFALARQDEVSANQTQYTAGKPPSEMGITFLQRFLQSQDKNPEFLTDDRITAMCASLIIAGSDSTSISLSGVFYYLLKNPRVYRRLMEEIDDAHHSGAFASPQDSTGAADVIPFSAAKKLVYLDAVITESFRMHPAVGLLLERITPPQGATIDGHHVPGGVVVGCNAWVLHQDKETFGEDANIFRPERWLEGEGADAAQIAKMKSSMFHFGAGSRTCIGRNISLLETYKIVPTFLRKFEIEIDESQEPMYLKNAFFVHRKNFNVRIKLR</sequence>
<dbReference type="STRING" id="5599.A0A177DC24"/>
<dbReference type="InterPro" id="IPR036396">
    <property type="entry name" value="Cyt_P450_sf"/>
</dbReference>
<accession>A0A177DC24</accession>
<dbReference type="CDD" id="cd11060">
    <property type="entry name" value="CYP57A1-like"/>
    <property type="match status" value="1"/>
</dbReference>
<dbReference type="PANTHER" id="PTHR24305:SF232">
    <property type="entry name" value="P450, PUTATIVE (EUROFUNG)-RELATED"/>
    <property type="match status" value="1"/>
</dbReference>
<evidence type="ECO:0000256" key="4">
    <source>
        <dbReference type="ARBA" id="ARBA00023004"/>
    </source>
</evidence>
<dbReference type="PROSITE" id="PS00086">
    <property type="entry name" value="CYTOCHROME_P450"/>
    <property type="match status" value="1"/>
</dbReference>
<dbReference type="KEGG" id="aalt:CC77DRAFT_1033749"/>
<evidence type="ECO:0000256" key="6">
    <source>
        <dbReference type="RuleBase" id="RU000461"/>
    </source>
</evidence>
<keyword evidence="4 5" id="KW-0408">Iron</keyword>
<evidence type="ECO:0000256" key="7">
    <source>
        <dbReference type="SAM" id="SignalP"/>
    </source>
</evidence>
<dbReference type="Gene3D" id="1.10.630.10">
    <property type="entry name" value="Cytochrome P450"/>
    <property type="match status" value="1"/>
</dbReference>
<dbReference type="InterPro" id="IPR050121">
    <property type="entry name" value="Cytochrome_P450_monoxygenase"/>
</dbReference>
<name>A0A177DC24_ALTAL</name>
<evidence type="ECO:0000313" key="8">
    <source>
        <dbReference type="EMBL" id="OAG17343.1"/>
    </source>
</evidence>
<keyword evidence="6" id="KW-0560">Oxidoreductase</keyword>
<feature type="chain" id="PRO_5008059264" evidence="7">
    <location>
        <begin position="19"/>
        <end position="517"/>
    </location>
</feature>
<keyword evidence="5 6" id="KW-0349">Heme</keyword>
<dbReference type="GeneID" id="29112419"/>
<dbReference type="PRINTS" id="PR00463">
    <property type="entry name" value="EP450I"/>
</dbReference>
<dbReference type="Pfam" id="PF00067">
    <property type="entry name" value="p450"/>
    <property type="match status" value="1"/>
</dbReference>
<evidence type="ECO:0000256" key="3">
    <source>
        <dbReference type="ARBA" id="ARBA00022723"/>
    </source>
</evidence>
<keyword evidence="7" id="KW-0732">Signal</keyword>
<dbReference type="GO" id="GO:0020037">
    <property type="term" value="F:heme binding"/>
    <property type="evidence" value="ECO:0007669"/>
    <property type="project" value="InterPro"/>
</dbReference>
<dbReference type="GO" id="GO:0016705">
    <property type="term" value="F:oxidoreductase activity, acting on paired donors, with incorporation or reduction of molecular oxygen"/>
    <property type="evidence" value="ECO:0007669"/>
    <property type="project" value="InterPro"/>
</dbReference>
<evidence type="ECO:0000256" key="5">
    <source>
        <dbReference type="PIRSR" id="PIRSR602401-1"/>
    </source>
</evidence>
<keyword evidence="6" id="KW-0503">Monooxygenase</keyword>
<comment type="cofactor">
    <cofactor evidence="1 5">
        <name>heme</name>
        <dbReference type="ChEBI" id="CHEBI:30413"/>
    </cofactor>
</comment>
<dbReference type="GO" id="GO:0005506">
    <property type="term" value="F:iron ion binding"/>
    <property type="evidence" value="ECO:0007669"/>
    <property type="project" value="InterPro"/>
</dbReference>
<evidence type="ECO:0000256" key="2">
    <source>
        <dbReference type="ARBA" id="ARBA00010617"/>
    </source>
</evidence>